<evidence type="ECO:0000259" key="1">
    <source>
        <dbReference type="Pfam" id="PF13304"/>
    </source>
</evidence>
<dbReference type="EMBL" id="JAWZZT010000906">
    <property type="protein sequence ID" value="MDX7018422.1"/>
    <property type="molecule type" value="Genomic_DNA"/>
</dbReference>
<dbReference type="Proteomes" id="UP001279012">
    <property type="component" value="Unassembled WGS sequence"/>
</dbReference>
<accession>A0AAW9EDZ3</accession>
<reference evidence="2" key="1">
    <citation type="submission" date="2023-11" db="EMBL/GenBank/DDBJ databases">
        <title>Detection of rare carbapenemases in Enterobacterales - comparison of two colorimetric and two CIM-based carbapenemase assays.</title>
        <authorList>
            <person name="Schaffarczyk L."/>
            <person name="Noster J."/>
            <person name="Stelzer Y."/>
            <person name="Sattler J."/>
            <person name="Gatermann S."/>
            <person name="Hamprecht A."/>
        </authorList>
    </citation>
    <scope>NUCLEOTIDE SEQUENCE</scope>
    <source>
        <strain evidence="2">CIM-Cont-037</strain>
    </source>
</reference>
<evidence type="ECO:0000313" key="2">
    <source>
        <dbReference type="EMBL" id="MDX7018422.1"/>
    </source>
</evidence>
<feature type="non-terminal residue" evidence="2">
    <location>
        <position position="1"/>
    </location>
</feature>
<dbReference type="AlphaFoldDB" id="A0AAW9EDZ3"/>
<dbReference type="GO" id="GO:0016887">
    <property type="term" value="F:ATP hydrolysis activity"/>
    <property type="evidence" value="ECO:0007669"/>
    <property type="project" value="InterPro"/>
</dbReference>
<dbReference type="InterPro" id="IPR003959">
    <property type="entry name" value="ATPase_AAA_core"/>
</dbReference>
<protein>
    <submittedName>
        <fullName evidence="2">AAA family ATPase</fullName>
    </submittedName>
</protein>
<proteinExistence type="predicted"/>
<dbReference type="InterPro" id="IPR027417">
    <property type="entry name" value="P-loop_NTPase"/>
</dbReference>
<evidence type="ECO:0000313" key="3">
    <source>
        <dbReference type="Proteomes" id="UP001279012"/>
    </source>
</evidence>
<name>A0AAW9EDZ3_KLEAE</name>
<organism evidence="2 3">
    <name type="scientific">Klebsiella aerogenes</name>
    <name type="common">Enterobacter aerogenes</name>
    <dbReference type="NCBI Taxonomy" id="548"/>
    <lineage>
        <taxon>Bacteria</taxon>
        <taxon>Pseudomonadati</taxon>
        <taxon>Pseudomonadota</taxon>
        <taxon>Gammaproteobacteria</taxon>
        <taxon>Enterobacterales</taxon>
        <taxon>Enterobacteriaceae</taxon>
        <taxon>Klebsiella/Raoultella group</taxon>
        <taxon>Klebsiella</taxon>
    </lineage>
</organism>
<feature type="non-terminal residue" evidence="2">
    <location>
        <position position="90"/>
    </location>
</feature>
<dbReference type="Pfam" id="PF13304">
    <property type="entry name" value="AAA_21"/>
    <property type="match status" value="1"/>
</dbReference>
<dbReference type="GO" id="GO:0005524">
    <property type="term" value="F:ATP binding"/>
    <property type="evidence" value="ECO:0007669"/>
    <property type="project" value="InterPro"/>
</dbReference>
<comment type="caution">
    <text evidence="2">The sequence shown here is derived from an EMBL/GenBank/DDBJ whole genome shotgun (WGS) entry which is preliminary data.</text>
</comment>
<sequence length="90" mass="10527">YFVINLYKTVTSDCKLIVVDEIDISLDASAQVRLIQALNNLCDKYKKKIIFTTHSLPIMRVLYQQVGESIFYLENINSRLIMREVSYSYI</sequence>
<feature type="domain" description="ATPase AAA-type core" evidence="1">
    <location>
        <begin position="13"/>
        <end position="56"/>
    </location>
</feature>
<dbReference type="SUPFAM" id="SSF52540">
    <property type="entry name" value="P-loop containing nucleoside triphosphate hydrolases"/>
    <property type="match status" value="1"/>
</dbReference>
<gene>
    <name evidence="2" type="ORF">SJ059_28790</name>
</gene>
<dbReference type="Gene3D" id="3.40.50.300">
    <property type="entry name" value="P-loop containing nucleotide triphosphate hydrolases"/>
    <property type="match status" value="1"/>
</dbReference>